<name>A0A4Q7L771_9PSEU</name>
<dbReference type="RefSeq" id="WP_130342376.1">
    <property type="nucleotide sequence ID" value="NZ_SGWQ01000001.1"/>
</dbReference>
<keyword evidence="2" id="KW-1133">Transmembrane helix</keyword>
<accession>A0A4Q7L771</accession>
<keyword evidence="4" id="KW-1185">Reference proteome</keyword>
<feature type="transmembrane region" description="Helical" evidence="2">
    <location>
        <begin position="78"/>
        <end position="99"/>
    </location>
</feature>
<dbReference type="OrthoDB" id="5197868at2"/>
<keyword evidence="2" id="KW-0812">Transmembrane</keyword>
<dbReference type="EMBL" id="SGWQ01000001">
    <property type="protein sequence ID" value="RZS44730.1"/>
    <property type="molecule type" value="Genomic_DNA"/>
</dbReference>
<comment type="caution">
    <text evidence="3">The sequence shown here is derived from an EMBL/GenBank/DDBJ whole genome shotgun (WGS) entry which is preliminary data.</text>
</comment>
<evidence type="ECO:0000313" key="3">
    <source>
        <dbReference type="EMBL" id="RZS44730.1"/>
    </source>
</evidence>
<feature type="transmembrane region" description="Helical" evidence="2">
    <location>
        <begin position="168"/>
        <end position="188"/>
    </location>
</feature>
<keyword evidence="2" id="KW-0472">Membrane</keyword>
<evidence type="ECO:0000256" key="1">
    <source>
        <dbReference type="SAM" id="MobiDB-lite"/>
    </source>
</evidence>
<evidence type="ECO:0000313" key="4">
    <source>
        <dbReference type="Proteomes" id="UP000294257"/>
    </source>
</evidence>
<proteinExistence type="predicted"/>
<evidence type="ECO:0000256" key="2">
    <source>
        <dbReference type="SAM" id="Phobius"/>
    </source>
</evidence>
<feature type="transmembrane region" description="Helical" evidence="2">
    <location>
        <begin position="111"/>
        <end position="130"/>
    </location>
</feature>
<feature type="region of interest" description="Disordered" evidence="1">
    <location>
        <begin position="191"/>
        <end position="217"/>
    </location>
</feature>
<dbReference type="Proteomes" id="UP000294257">
    <property type="component" value="Unassembled WGS sequence"/>
</dbReference>
<sequence>MECLRAREAISATLDGEDPGVGEDELTSHVTDCAECTAWRDAAAEVTRRVRMAPSDLSEDLPPIVAVGARRPGRWREVLRWVLAAVAACQLAVAGGQLFAVDGAAHGMGHVGHETAAFNFAVAVALGWAARGPGQARSQLPMLFGLTVVLAVLSVADLVNGHVEWSRLAGHVPLVVGVVCVALFGGRVRRSPPPVERSSGGGVAREVAPDSRGSSAA</sequence>
<protein>
    <submittedName>
        <fullName evidence="3">Putative anti-sigma-YlaC factor YlaD</fullName>
    </submittedName>
</protein>
<dbReference type="AlphaFoldDB" id="A0A4Q7L771"/>
<reference evidence="3 4" key="1">
    <citation type="submission" date="2019-02" db="EMBL/GenBank/DDBJ databases">
        <title>Genomic Encyclopedia of Type Strains, Phase IV (KMG-IV): sequencing the most valuable type-strain genomes for metagenomic binning, comparative biology and taxonomic classification.</title>
        <authorList>
            <person name="Goeker M."/>
        </authorList>
    </citation>
    <scope>NUCLEOTIDE SEQUENCE [LARGE SCALE GENOMIC DNA]</scope>
    <source>
        <strain evidence="3 4">DSM 101727</strain>
    </source>
</reference>
<organism evidence="3 4">
    <name type="scientific">Herbihabitans rhizosphaerae</name>
    <dbReference type="NCBI Taxonomy" id="1872711"/>
    <lineage>
        <taxon>Bacteria</taxon>
        <taxon>Bacillati</taxon>
        <taxon>Actinomycetota</taxon>
        <taxon>Actinomycetes</taxon>
        <taxon>Pseudonocardiales</taxon>
        <taxon>Pseudonocardiaceae</taxon>
        <taxon>Herbihabitans</taxon>
    </lineage>
</organism>
<gene>
    <name evidence="3" type="ORF">EV193_101607</name>
</gene>
<feature type="transmembrane region" description="Helical" evidence="2">
    <location>
        <begin position="142"/>
        <end position="162"/>
    </location>
</feature>